<organism evidence="2 3">
    <name type="scientific">Knoellia koreensis</name>
    <dbReference type="NCBI Taxonomy" id="2730921"/>
    <lineage>
        <taxon>Bacteria</taxon>
        <taxon>Bacillati</taxon>
        <taxon>Actinomycetota</taxon>
        <taxon>Actinomycetes</taxon>
        <taxon>Micrococcales</taxon>
        <taxon>Intrasporangiaceae</taxon>
        <taxon>Knoellia</taxon>
    </lineage>
</organism>
<reference evidence="2 3" key="1">
    <citation type="submission" date="2020-04" db="EMBL/GenBank/DDBJ databases">
        <title>Knoellia sp. isolate from air conditioner.</title>
        <authorList>
            <person name="Chea S."/>
            <person name="Kim D.-U."/>
        </authorList>
    </citation>
    <scope>NUCLEOTIDE SEQUENCE [LARGE SCALE GENOMIC DNA]</scope>
    <source>
        <strain evidence="2 3">DB2414S</strain>
    </source>
</reference>
<protein>
    <submittedName>
        <fullName evidence="2">DUF4097 family beta strand repeat protein</fullName>
    </submittedName>
</protein>
<dbReference type="EMBL" id="JABEPQ010000001">
    <property type="protein sequence ID" value="NNM45311.1"/>
    <property type="molecule type" value="Genomic_DNA"/>
</dbReference>
<name>A0A849HGC9_9MICO</name>
<keyword evidence="3" id="KW-1185">Reference proteome</keyword>
<dbReference type="InterPro" id="IPR025164">
    <property type="entry name" value="Toastrack_DUF4097"/>
</dbReference>
<dbReference type="RefSeq" id="WP_171242348.1">
    <property type="nucleotide sequence ID" value="NZ_JABEPQ010000001.1"/>
</dbReference>
<accession>A0A849HGC9</accession>
<dbReference type="Proteomes" id="UP000588586">
    <property type="component" value="Unassembled WGS sequence"/>
</dbReference>
<evidence type="ECO:0000259" key="1">
    <source>
        <dbReference type="Pfam" id="PF13349"/>
    </source>
</evidence>
<comment type="caution">
    <text evidence="2">The sequence shown here is derived from an EMBL/GenBank/DDBJ whole genome shotgun (WGS) entry which is preliminary data.</text>
</comment>
<dbReference type="AlphaFoldDB" id="A0A849HGC9"/>
<dbReference type="Pfam" id="PF13349">
    <property type="entry name" value="DUF4097"/>
    <property type="match status" value="1"/>
</dbReference>
<gene>
    <name evidence="2" type="ORF">HJG52_04740</name>
</gene>
<evidence type="ECO:0000313" key="3">
    <source>
        <dbReference type="Proteomes" id="UP000588586"/>
    </source>
</evidence>
<proteinExistence type="predicted"/>
<feature type="domain" description="DUF4097" evidence="1">
    <location>
        <begin position="48"/>
        <end position="227"/>
    </location>
</feature>
<evidence type="ECO:0000313" key="2">
    <source>
        <dbReference type="EMBL" id="NNM45311.1"/>
    </source>
</evidence>
<sequence length="275" mass="28384">MAEQWQVESPRVIDIGGDDELVRELQVGIVGGHVDVVTHDDSPTARVEVSQVQGSPLTVEWDGSQIKITHGTWGQNILTKLKQLVDVPERNRVTLSISVPESTRTKVSTVSASGLLAGLRAEAKANTVSGGFTLDDIVGDIDVNTVSGDVECVELTGPLTVNTVSGAVTAQHSDLPSVKINTVSGDVTLDLVNTASTISSSSVSGDVTVRSAHDGYDVKGATGTGQVVVDGHSVSRQAQKKGERVRGGDGGIKLDASAATGSIVLLRAVTGAQAS</sequence>